<feature type="transmembrane region" description="Helical" evidence="2">
    <location>
        <begin position="28"/>
        <end position="49"/>
    </location>
</feature>
<gene>
    <name evidence="3" type="ORF">M8332_05820</name>
</gene>
<evidence type="ECO:0000256" key="2">
    <source>
        <dbReference type="SAM" id="Phobius"/>
    </source>
</evidence>
<proteinExistence type="predicted"/>
<dbReference type="RefSeq" id="WP_252779890.1">
    <property type="nucleotide sequence ID" value="NZ_CP097478.1"/>
</dbReference>
<evidence type="ECO:0000256" key="1">
    <source>
        <dbReference type="SAM" id="MobiDB-lite"/>
    </source>
</evidence>
<organism evidence="3 4">
    <name type="scientific">Fructilactobacillus ixorae</name>
    <dbReference type="NCBI Taxonomy" id="1750535"/>
    <lineage>
        <taxon>Bacteria</taxon>
        <taxon>Bacillati</taxon>
        <taxon>Bacillota</taxon>
        <taxon>Bacilli</taxon>
        <taxon>Lactobacillales</taxon>
        <taxon>Lactobacillaceae</taxon>
        <taxon>Fructilactobacillus</taxon>
    </lineage>
</organism>
<accession>A0ABY5C2V2</accession>
<sequence>MIFFAILGIILIIVGFYFKSKNNHDSTIFWLTYGTLVAGFSLLIGSFNLKSLDSLLFLIFIIFIFYCGFTIFKNRTNQSKKREWIRKLILTIIAIFTITLPSAATTNNKPENSKMNQHTTKHKKHQQKTTKKADNKTNKNQDNKKEKQQQPSKNDAQKKPEKSEPASAQPSNEDNKAENQATPSSASNQDQNNNSQQSDTSNDYANQPSSTSPSNQQSDDSDKVNSASGPVIGNSRTMTYHTSNQANYKISSSNTVYFSSEAEAQAAGYHKALR</sequence>
<dbReference type="EMBL" id="CP097478">
    <property type="protein sequence ID" value="USS93112.1"/>
    <property type="molecule type" value="Genomic_DNA"/>
</dbReference>
<keyword evidence="2" id="KW-0472">Membrane</keyword>
<dbReference type="Proteomes" id="UP001057532">
    <property type="component" value="Chromosome"/>
</dbReference>
<evidence type="ECO:0000313" key="3">
    <source>
        <dbReference type="EMBL" id="USS93112.1"/>
    </source>
</evidence>
<evidence type="ECO:0000313" key="4">
    <source>
        <dbReference type="Proteomes" id="UP001057532"/>
    </source>
</evidence>
<protein>
    <submittedName>
        <fullName evidence="3">Uncharacterized protein</fullName>
    </submittedName>
</protein>
<feature type="transmembrane region" description="Helical" evidence="2">
    <location>
        <begin position="84"/>
        <end position="104"/>
    </location>
</feature>
<feature type="compositionally biased region" description="Basic and acidic residues" evidence="1">
    <location>
        <begin position="131"/>
        <end position="148"/>
    </location>
</feature>
<feature type="compositionally biased region" description="Polar residues" evidence="1">
    <location>
        <begin position="224"/>
        <end position="240"/>
    </location>
</feature>
<keyword evidence="4" id="KW-1185">Reference proteome</keyword>
<keyword evidence="2" id="KW-1133">Transmembrane helix</keyword>
<dbReference type="Gene3D" id="3.40.10.10">
    <property type="entry name" value="DNA Methylphosphotriester Repair Domain"/>
    <property type="match status" value="1"/>
</dbReference>
<reference evidence="3" key="1">
    <citation type="submission" date="2022-05" db="EMBL/GenBank/DDBJ databases">
        <authorList>
            <person name="Oliphant S.A."/>
            <person name="Watson-Haigh N.S."/>
            <person name="Sumby K.M."/>
            <person name="Gardner J.M."/>
            <person name="Jiranek V."/>
        </authorList>
    </citation>
    <scope>NUCLEOTIDE SEQUENCE</scope>
    <source>
        <strain evidence="3">Ru20-1</strain>
    </source>
</reference>
<feature type="compositionally biased region" description="Low complexity" evidence="1">
    <location>
        <begin position="184"/>
        <end position="218"/>
    </location>
</feature>
<feature type="compositionally biased region" description="Polar residues" evidence="1">
    <location>
        <begin position="166"/>
        <end position="183"/>
    </location>
</feature>
<feature type="region of interest" description="Disordered" evidence="1">
    <location>
        <begin position="106"/>
        <end position="240"/>
    </location>
</feature>
<feature type="compositionally biased region" description="Basic and acidic residues" evidence="1">
    <location>
        <begin position="155"/>
        <end position="164"/>
    </location>
</feature>
<keyword evidence="2" id="KW-0812">Transmembrane</keyword>
<feature type="transmembrane region" description="Helical" evidence="2">
    <location>
        <begin position="55"/>
        <end position="72"/>
    </location>
</feature>
<feature type="compositionally biased region" description="Polar residues" evidence="1">
    <location>
        <begin position="106"/>
        <end position="116"/>
    </location>
</feature>
<name>A0ABY5C2V2_9LACO</name>
<feature type="compositionally biased region" description="Basic residues" evidence="1">
    <location>
        <begin position="119"/>
        <end position="130"/>
    </location>
</feature>
<dbReference type="InterPro" id="IPR035451">
    <property type="entry name" value="Ada-like_dom_sf"/>
</dbReference>